<evidence type="ECO:0000256" key="7">
    <source>
        <dbReference type="ARBA" id="ARBA00023136"/>
    </source>
</evidence>
<dbReference type="GO" id="GO:0016020">
    <property type="term" value="C:membrane"/>
    <property type="evidence" value="ECO:0007669"/>
    <property type="project" value="InterPro"/>
</dbReference>
<dbReference type="RefSeq" id="WP_184312910.1">
    <property type="nucleotide sequence ID" value="NZ_JACHEN010000038.1"/>
</dbReference>
<keyword evidence="4 8" id="KW-0812">Transmembrane</keyword>
<keyword evidence="3" id="KW-0645">Protease</keyword>
<evidence type="ECO:0000256" key="3">
    <source>
        <dbReference type="ARBA" id="ARBA00022670"/>
    </source>
</evidence>
<feature type="transmembrane region" description="Helical" evidence="8">
    <location>
        <begin position="106"/>
        <end position="127"/>
    </location>
</feature>
<dbReference type="EMBL" id="JACHEN010000038">
    <property type="protein sequence ID" value="MBB6218428.1"/>
    <property type="molecule type" value="Genomic_DNA"/>
</dbReference>
<evidence type="ECO:0000256" key="2">
    <source>
        <dbReference type="ARBA" id="ARBA00022654"/>
    </source>
</evidence>
<feature type="transmembrane region" description="Helical" evidence="8">
    <location>
        <begin position="148"/>
        <end position="165"/>
    </location>
</feature>
<evidence type="ECO:0000313" key="10">
    <source>
        <dbReference type="Proteomes" id="UP000579281"/>
    </source>
</evidence>
<evidence type="ECO:0000256" key="6">
    <source>
        <dbReference type="ARBA" id="ARBA00022989"/>
    </source>
</evidence>
<dbReference type="GO" id="GO:0006508">
    <property type="term" value="P:proteolysis"/>
    <property type="evidence" value="ECO:0007669"/>
    <property type="project" value="UniProtKB-KW"/>
</dbReference>
<dbReference type="SMART" id="SM00793">
    <property type="entry name" value="AgrB"/>
    <property type="match status" value="1"/>
</dbReference>
<keyword evidence="10" id="KW-1185">Reference proteome</keyword>
<keyword evidence="1" id="KW-1003">Cell membrane</keyword>
<dbReference type="GO" id="GO:0008233">
    <property type="term" value="F:peptidase activity"/>
    <property type="evidence" value="ECO:0007669"/>
    <property type="project" value="UniProtKB-KW"/>
</dbReference>
<name>A0A841L1E1_9FIRM</name>
<evidence type="ECO:0000256" key="1">
    <source>
        <dbReference type="ARBA" id="ARBA00022475"/>
    </source>
</evidence>
<dbReference type="Pfam" id="PF04647">
    <property type="entry name" value="AgrB"/>
    <property type="match status" value="1"/>
</dbReference>
<organism evidence="9 10">
    <name type="scientific">Anaerosolibacter carboniphilus</name>
    <dbReference type="NCBI Taxonomy" id="1417629"/>
    <lineage>
        <taxon>Bacteria</taxon>
        <taxon>Bacillati</taxon>
        <taxon>Bacillota</taxon>
        <taxon>Clostridia</taxon>
        <taxon>Peptostreptococcales</taxon>
        <taxon>Thermotaleaceae</taxon>
        <taxon>Anaerosolibacter</taxon>
    </lineage>
</organism>
<proteinExistence type="predicted"/>
<gene>
    <name evidence="9" type="ORF">HNQ80_004592</name>
</gene>
<evidence type="ECO:0000256" key="8">
    <source>
        <dbReference type="SAM" id="Phobius"/>
    </source>
</evidence>
<dbReference type="InterPro" id="IPR006741">
    <property type="entry name" value="AgrB"/>
</dbReference>
<evidence type="ECO:0000256" key="4">
    <source>
        <dbReference type="ARBA" id="ARBA00022692"/>
    </source>
</evidence>
<sequence>MEKMIERTLTLYKNNLDIDKGQEAILKYGIYLAYTYIFGFLASLFLAQILGIFTYVLVLLIAISIFRNFSGGAHCTSMGNCIVFSAVTANLLGLFATTFLGHQVVMLLTTLGIFLFALWTVSTYAPADTPAKPITSLEKRKLLRNRSYLVLIFWFTINLGWYIYFDKIHSLIFTSSIGILWQSISLTKFGYRLYHAFDAVFNRLFAKGGNYL</sequence>
<dbReference type="GO" id="GO:0009372">
    <property type="term" value="P:quorum sensing"/>
    <property type="evidence" value="ECO:0007669"/>
    <property type="project" value="UniProtKB-KW"/>
</dbReference>
<evidence type="ECO:0000256" key="5">
    <source>
        <dbReference type="ARBA" id="ARBA00022801"/>
    </source>
</evidence>
<keyword evidence="5" id="KW-0378">Hydrolase</keyword>
<reference evidence="9 10" key="1">
    <citation type="submission" date="2020-08" db="EMBL/GenBank/DDBJ databases">
        <title>Genomic Encyclopedia of Type Strains, Phase IV (KMG-IV): sequencing the most valuable type-strain genomes for metagenomic binning, comparative biology and taxonomic classification.</title>
        <authorList>
            <person name="Goeker M."/>
        </authorList>
    </citation>
    <scope>NUCLEOTIDE SEQUENCE [LARGE SCALE GENOMIC DNA]</scope>
    <source>
        <strain evidence="9 10">DSM 103526</strain>
    </source>
</reference>
<keyword evidence="2" id="KW-0673">Quorum sensing</keyword>
<evidence type="ECO:0000313" key="9">
    <source>
        <dbReference type="EMBL" id="MBB6218428.1"/>
    </source>
</evidence>
<keyword evidence="6 8" id="KW-1133">Transmembrane helix</keyword>
<keyword evidence="7 8" id="KW-0472">Membrane</keyword>
<feature type="transmembrane region" description="Helical" evidence="8">
    <location>
        <begin position="52"/>
        <end position="69"/>
    </location>
</feature>
<dbReference type="Proteomes" id="UP000579281">
    <property type="component" value="Unassembled WGS sequence"/>
</dbReference>
<protein>
    <submittedName>
        <fullName evidence="9">Accessory gene regulator B</fullName>
    </submittedName>
</protein>
<comment type="caution">
    <text evidence="9">The sequence shown here is derived from an EMBL/GenBank/DDBJ whole genome shotgun (WGS) entry which is preliminary data.</text>
</comment>
<feature type="transmembrane region" description="Helical" evidence="8">
    <location>
        <begin position="28"/>
        <end position="46"/>
    </location>
</feature>
<dbReference type="AlphaFoldDB" id="A0A841L1E1"/>
<accession>A0A841L1E1</accession>
<feature type="transmembrane region" description="Helical" evidence="8">
    <location>
        <begin position="81"/>
        <end position="100"/>
    </location>
</feature>